<dbReference type="InterPro" id="IPR023606">
    <property type="entry name" value="CoA-Trfase_III_dom_1_sf"/>
</dbReference>
<proteinExistence type="predicted"/>
<dbReference type="OrthoDB" id="9806585at2"/>
<organism evidence="2 3">
    <name type="scientific">Aquibium oceanicum</name>
    <dbReference type="NCBI Taxonomy" id="1670800"/>
    <lineage>
        <taxon>Bacteria</taxon>
        <taxon>Pseudomonadati</taxon>
        <taxon>Pseudomonadota</taxon>
        <taxon>Alphaproteobacteria</taxon>
        <taxon>Hyphomicrobiales</taxon>
        <taxon>Phyllobacteriaceae</taxon>
        <taxon>Aquibium</taxon>
    </lineage>
</organism>
<dbReference type="InterPro" id="IPR003673">
    <property type="entry name" value="CoA-Trfase_fam_III"/>
</dbReference>
<dbReference type="Gene3D" id="3.40.50.10540">
    <property type="entry name" value="Crotonobetainyl-coa:carnitine coa-transferase, domain 1"/>
    <property type="match status" value="1"/>
</dbReference>
<evidence type="ECO:0000256" key="1">
    <source>
        <dbReference type="ARBA" id="ARBA00022679"/>
    </source>
</evidence>
<accession>A0A1L3SQG8</accession>
<protein>
    <submittedName>
        <fullName evidence="2">Carnitine dehydratase</fullName>
    </submittedName>
</protein>
<keyword evidence="3" id="KW-1185">Reference proteome</keyword>
<dbReference type="SUPFAM" id="SSF89796">
    <property type="entry name" value="CoA-transferase family III (CaiB/BaiF)"/>
    <property type="match status" value="1"/>
</dbReference>
<dbReference type="Proteomes" id="UP000182840">
    <property type="component" value="Chromosome"/>
</dbReference>
<dbReference type="STRING" id="1670800.BSQ44_09860"/>
<dbReference type="Pfam" id="PF02515">
    <property type="entry name" value="CoA_transf_3"/>
    <property type="match status" value="1"/>
</dbReference>
<dbReference type="PANTHER" id="PTHR48207">
    <property type="entry name" value="SUCCINATE--HYDROXYMETHYLGLUTARATE COA-TRANSFERASE"/>
    <property type="match status" value="1"/>
</dbReference>
<keyword evidence="1" id="KW-0808">Transferase</keyword>
<dbReference type="RefSeq" id="WP_072603516.1">
    <property type="nucleotide sequence ID" value="NZ_JBHRXM010000008.1"/>
</dbReference>
<dbReference type="Gene3D" id="3.30.1540.10">
    <property type="entry name" value="formyl-coa transferase, domain 3"/>
    <property type="match status" value="1"/>
</dbReference>
<dbReference type="AlphaFoldDB" id="A0A1L3SQG8"/>
<reference evidence="3" key="1">
    <citation type="submission" date="2016-11" db="EMBL/GenBank/DDBJ databases">
        <title>Mesorhizobium oceanicum sp. nov., isolated from deep seawater in South China Sea.</title>
        <authorList>
            <person name="Fu G.-Y."/>
        </authorList>
    </citation>
    <scope>NUCLEOTIDE SEQUENCE [LARGE SCALE GENOMIC DNA]</scope>
    <source>
        <strain evidence="3">B7</strain>
    </source>
</reference>
<sequence length="401" mass="42988">MTITKRPLEGIRVLDIATFIAAPMAAAILGEFGAEVIKIEQPRGGDPLRRFGVPSVEADDTFCWMSEARNKKSVTLDLRRSEGADILRELVAKSDIVCENFRPGTLENWGLGYEELSRINPALIMLRVSGFGQDGPYSARPGFARIAHAFGGLAHLTGMEGGPPLTPGSTSLADYVSGVYGALGILLAMRARDTDGKGQYIDLALYEPILRMLDDLVPAFAARGIVRGRQGLGTSNACPHGHFETRDGWIAIACTNDRMFTRLAAAMGRPELAEQELYGTTAARLRDSAKVDALVQDWVGAMCTDDIVALCADQDVPCARVNTIENIFADPHIAHRQNQVALPHDELGQVHVSSVIPKLSRTPGAVDSLGPTLGSSNADILGSVLGMDEGKMRSLRAAGII</sequence>
<dbReference type="InterPro" id="IPR044855">
    <property type="entry name" value="CoA-Trfase_III_dom3_sf"/>
</dbReference>
<dbReference type="InterPro" id="IPR050483">
    <property type="entry name" value="CoA-transferase_III_domain"/>
</dbReference>
<name>A0A1L3SQG8_9HYPH</name>
<dbReference type="GO" id="GO:0008410">
    <property type="term" value="F:CoA-transferase activity"/>
    <property type="evidence" value="ECO:0007669"/>
    <property type="project" value="TreeGrafter"/>
</dbReference>
<gene>
    <name evidence="2" type="ORF">BSQ44_09860</name>
</gene>
<dbReference type="EMBL" id="CP018171">
    <property type="protein sequence ID" value="APH71638.1"/>
    <property type="molecule type" value="Genomic_DNA"/>
</dbReference>
<evidence type="ECO:0000313" key="3">
    <source>
        <dbReference type="Proteomes" id="UP000182840"/>
    </source>
</evidence>
<dbReference type="PANTHER" id="PTHR48207:SF3">
    <property type="entry name" value="SUCCINATE--HYDROXYMETHYLGLUTARATE COA-TRANSFERASE"/>
    <property type="match status" value="1"/>
</dbReference>
<evidence type="ECO:0000313" key="2">
    <source>
        <dbReference type="EMBL" id="APH71638.1"/>
    </source>
</evidence>
<dbReference type="KEGG" id="meso:BSQ44_09860"/>